<feature type="compositionally biased region" description="Acidic residues" evidence="1">
    <location>
        <begin position="302"/>
        <end position="312"/>
    </location>
</feature>
<feature type="region of interest" description="Disordered" evidence="1">
    <location>
        <begin position="250"/>
        <end position="312"/>
    </location>
</feature>
<feature type="domain" description="Stc1" evidence="2">
    <location>
        <begin position="6"/>
        <end position="86"/>
    </location>
</feature>
<name>A0AAN7CHB0_9PEZI</name>
<evidence type="ECO:0000313" key="3">
    <source>
        <dbReference type="EMBL" id="KAK4242091.1"/>
    </source>
</evidence>
<organism evidence="3 4">
    <name type="scientific">Achaetomium macrosporum</name>
    <dbReference type="NCBI Taxonomy" id="79813"/>
    <lineage>
        <taxon>Eukaryota</taxon>
        <taxon>Fungi</taxon>
        <taxon>Dikarya</taxon>
        <taxon>Ascomycota</taxon>
        <taxon>Pezizomycotina</taxon>
        <taxon>Sordariomycetes</taxon>
        <taxon>Sordariomycetidae</taxon>
        <taxon>Sordariales</taxon>
        <taxon>Chaetomiaceae</taxon>
        <taxon>Achaetomium</taxon>
    </lineage>
</organism>
<accession>A0AAN7CHB0</accession>
<protein>
    <recommendedName>
        <fullName evidence="2">Stc1 domain-containing protein</fullName>
    </recommendedName>
</protein>
<keyword evidence="4" id="KW-1185">Reference proteome</keyword>
<feature type="compositionally biased region" description="Polar residues" evidence="1">
    <location>
        <begin position="250"/>
        <end position="260"/>
    </location>
</feature>
<evidence type="ECO:0000256" key="1">
    <source>
        <dbReference type="SAM" id="MobiDB-lite"/>
    </source>
</evidence>
<dbReference type="InterPro" id="IPR024630">
    <property type="entry name" value="Stc1"/>
</dbReference>
<dbReference type="EMBL" id="MU860012">
    <property type="protein sequence ID" value="KAK4242091.1"/>
    <property type="molecule type" value="Genomic_DNA"/>
</dbReference>
<dbReference type="Proteomes" id="UP001303760">
    <property type="component" value="Unassembled WGS sequence"/>
</dbReference>
<feature type="region of interest" description="Disordered" evidence="1">
    <location>
        <begin position="153"/>
        <end position="224"/>
    </location>
</feature>
<gene>
    <name evidence="3" type="ORF">C8A03DRAFT_29675</name>
</gene>
<feature type="compositionally biased region" description="Low complexity" evidence="1">
    <location>
        <begin position="205"/>
        <end position="219"/>
    </location>
</feature>
<evidence type="ECO:0000259" key="2">
    <source>
        <dbReference type="Pfam" id="PF12898"/>
    </source>
</evidence>
<reference evidence="3" key="1">
    <citation type="journal article" date="2023" name="Mol. Phylogenet. Evol.">
        <title>Genome-scale phylogeny and comparative genomics of the fungal order Sordariales.</title>
        <authorList>
            <person name="Hensen N."/>
            <person name="Bonometti L."/>
            <person name="Westerberg I."/>
            <person name="Brannstrom I.O."/>
            <person name="Guillou S."/>
            <person name="Cros-Aarteil S."/>
            <person name="Calhoun S."/>
            <person name="Haridas S."/>
            <person name="Kuo A."/>
            <person name="Mondo S."/>
            <person name="Pangilinan J."/>
            <person name="Riley R."/>
            <person name="LaButti K."/>
            <person name="Andreopoulos B."/>
            <person name="Lipzen A."/>
            <person name="Chen C."/>
            <person name="Yan M."/>
            <person name="Daum C."/>
            <person name="Ng V."/>
            <person name="Clum A."/>
            <person name="Steindorff A."/>
            <person name="Ohm R.A."/>
            <person name="Martin F."/>
            <person name="Silar P."/>
            <person name="Natvig D.O."/>
            <person name="Lalanne C."/>
            <person name="Gautier V."/>
            <person name="Ament-Velasquez S.L."/>
            <person name="Kruys A."/>
            <person name="Hutchinson M.I."/>
            <person name="Powell A.J."/>
            <person name="Barry K."/>
            <person name="Miller A.N."/>
            <person name="Grigoriev I.V."/>
            <person name="Debuchy R."/>
            <person name="Gladieux P."/>
            <person name="Hiltunen Thoren M."/>
            <person name="Johannesson H."/>
        </authorList>
    </citation>
    <scope>NUCLEOTIDE SEQUENCE</scope>
    <source>
        <strain evidence="3">CBS 532.94</strain>
    </source>
</reference>
<comment type="caution">
    <text evidence="3">The sequence shown here is derived from an EMBL/GenBank/DDBJ whole genome shotgun (WGS) entry which is preliminary data.</text>
</comment>
<reference evidence="3" key="2">
    <citation type="submission" date="2023-05" db="EMBL/GenBank/DDBJ databases">
        <authorList>
            <consortium name="Lawrence Berkeley National Laboratory"/>
            <person name="Steindorff A."/>
            <person name="Hensen N."/>
            <person name="Bonometti L."/>
            <person name="Westerberg I."/>
            <person name="Brannstrom I.O."/>
            <person name="Guillou S."/>
            <person name="Cros-Aarteil S."/>
            <person name="Calhoun S."/>
            <person name="Haridas S."/>
            <person name="Kuo A."/>
            <person name="Mondo S."/>
            <person name="Pangilinan J."/>
            <person name="Riley R."/>
            <person name="Labutti K."/>
            <person name="Andreopoulos B."/>
            <person name="Lipzen A."/>
            <person name="Chen C."/>
            <person name="Yanf M."/>
            <person name="Daum C."/>
            <person name="Ng V."/>
            <person name="Clum A."/>
            <person name="Ohm R."/>
            <person name="Martin F."/>
            <person name="Silar P."/>
            <person name="Natvig D."/>
            <person name="Lalanne C."/>
            <person name="Gautier V."/>
            <person name="Ament-Velasquez S.L."/>
            <person name="Kruys A."/>
            <person name="Hutchinson M.I."/>
            <person name="Powell A.J."/>
            <person name="Barry K."/>
            <person name="Miller A.N."/>
            <person name="Grigoriev I.V."/>
            <person name="Debuchy R."/>
            <person name="Gladieux P."/>
            <person name="Thoren M.H."/>
            <person name="Johannesson H."/>
        </authorList>
    </citation>
    <scope>NUCLEOTIDE SEQUENCE</scope>
    <source>
        <strain evidence="3">CBS 532.94</strain>
    </source>
</reference>
<evidence type="ECO:0000313" key="4">
    <source>
        <dbReference type="Proteomes" id="UP001303760"/>
    </source>
</evidence>
<feature type="compositionally biased region" description="Basic and acidic residues" evidence="1">
    <location>
        <begin position="162"/>
        <end position="187"/>
    </location>
</feature>
<sequence length="312" mass="34748">MESRLRCESGEWKARSQFSKKQLEKYDRQARNGYAAPAKTGIRCLEHAPGKVLEIQCNGPCTQWRELRFYSKSTRRNGKNWCIDCTDWQLRTENGEALPPPGAQLSVEEANPGEVRTQHGTARADEAATEFNDDESSAFDHDTSMALSNLSISESRGVTTESRVDREPSMHGDRPDKLLPPDGRHDPAAAPHWLMPEPDEGSSRGSVTDWTSTTGDTMTAGPRGGRVEAVSFNAWGPNGERVRMTKTPTVASVSTRNGTTHAEPVTVGRSGWAKVPTRKQPPQLPDYLKKEESFPPPRAVEEFEEPWWDDDD</sequence>
<dbReference type="AlphaFoldDB" id="A0AAN7CHB0"/>
<proteinExistence type="predicted"/>
<dbReference type="Pfam" id="PF12898">
    <property type="entry name" value="Stc1"/>
    <property type="match status" value="1"/>
</dbReference>